<feature type="transmembrane region" description="Helical" evidence="1">
    <location>
        <begin position="73"/>
        <end position="93"/>
    </location>
</feature>
<evidence type="ECO:0008006" key="5">
    <source>
        <dbReference type="Google" id="ProtNLM"/>
    </source>
</evidence>
<evidence type="ECO:0000313" key="4">
    <source>
        <dbReference type="Proteomes" id="UP000765160"/>
    </source>
</evidence>
<dbReference type="InterPro" id="IPR007039">
    <property type="entry name" value="TrbC/VirB2"/>
</dbReference>
<gene>
    <name evidence="3" type="ORF">HB662_27545</name>
</gene>
<evidence type="ECO:0000313" key="3">
    <source>
        <dbReference type="EMBL" id="NKE48553.1"/>
    </source>
</evidence>
<evidence type="ECO:0000256" key="2">
    <source>
        <dbReference type="SAM" id="SignalP"/>
    </source>
</evidence>
<comment type="caution">
    <text evidence="3">The sequence shown here is derived from an EMBL/GenBank/DDBJ whole genome shotgun (WGS) entry which is preliminary data.</text>
</comment>
<keyword evidence="1" id="KW-1133">Transmembrane helix</keyword>
<keyword evidence="1" id="KW-0812">Transmembrane</keyword>
<dbReference type="Pfam" id="PF04956">
    <property type="entry name" value="TrbC"/>
    <property type="match status" value="1"/>
</dbReference>
<evidence type="ECO:0000256" key="1">
    <source>
        <dbReference type="SAM" id="Phobius"/>
    </source>
</evidence>
<keyword evidence="4" id="KW-1185">Reference proteome</keyword>
<feature type="transmembrane region" description="Helical" evidence="1">
    <location>
        <begin position="50"/>
        <end position="66"/>
    </location>
</feature>
<keyword evidence="1" id="KW-0472">Membrane</keyword>
<feature type="signal peptide" evidence="2">
    <location>
        <begin position="1"/>
        <end position="26"/>
    </location>
</feature>
<dbReference type="RefSeq" id="WP_168055041.1">
    <property type="nucleotide sequence ID" value="NZ_JAATJR010000010.1"/>
</dbReference>
<keyword evidence="2" id="KW-0732">Signal</keyword>
<organism evidence="3 4">
    <name type="scientific">Falsiroseomonas frigidaquae</name>
    <dbReference type="NCBI Taxonomy" id="487318"/>
    <lineage>
        <taxon>Bacteria</taxon>
        <taxon>Pseudomonadati</taxon>
        <taxon>Pseudomonadota</taxon>
        <taxon>Alphaproteobacteria</taxon>
        <taxon>Acetobacterales</taxon>
        <taxon>Roseomonadaceae</taxon>
        <taxon>Falsiroseomonas</taxon>
    </lineage>
</organism>
<dbReference type="Proteomes" id="UP000765160">
    <property type="component" value="Unassembled WGS sequence"/>
</dbReference>
<proteinExistence type="predicted"/>
<reference evidence="3 4" key="1">
    <citation type="submission" date="2020-03" db="EMBL/GenBank/DDBJ databases">
        <title>Roseomonas selenitidurans sp. nov. isolated from soil.</title>
        <authorList>
            <person name="Liu H."/>
        </authorList>
    </citation>
    <scope>NUCLEOTIDE SEQUENCE [LARGE SCALE GENOMIC DNA]</scope>
    <source>
        <strain evidence="3 4">JCM 15073</strain>
    </source>
</reference>
<protein>
    <recommendedName>
        <fullName evidence="5">Type IV secretion system protein VirB2</fullName>
    </recommendedName>
</protein>
<accession>A0ABX1F838</accession>
<sequence length="94" mass="9469">MKTRSFATASAVTAAALLLLPSLAWAQAGGGADPFSTGVQWFVSGPARGVAMLSVAAAAVLVWFLMGSLRLAGFVLGGGLILANAQTIVGWMGF</sequence>
<feature type="chain" id="PRO_5046010918" description="Type IV secretion system protein VirB2" evidence="2">
    <location>
        <begin position="27"/>
        <end position="94"/>
    </location>
</feature>
<dbReference type="EMBL" id="JAAVTX010000010">
    <property type="protein sequence ID" value="NKE48553.1"/>
    <property type="molecule type" value="Genomic_DNA"/>
</dbReference>
<name>A0ABX1F838_9PROT</name>